<dbReference type="Proteomes" id="UP001519460">
    <property type="component" value="Unassembled WGS sequence"/>
</dbReference>
<evidence type="ECO:0000313" key="2">
    <source>
        <dbReference type="EMBL" id="KAK7501881.1"/>
    </source>
</evidence>
<comment type="similarity">
    <text evidence="1">Belongs to the glycosyl hydrolase 79 family.</text>
</comment>
<gene>
    <name evidence="2" type="ORF">BaRGS_00006967</name>
</gene>
<dbReference type="AlphaFoldDB" id="A0ABD0LQY5"/>
<organism evidence="2 3">
    <name type="scientific">Batillaria attramentaria</name>
    <dbReference type="NCBI Taxonomy" id="370345"/>
    <lineage>
        <taxon>Eukaryota</taxon>
        <taxon>Metazoa</taxon>
        <taxon>Spiralia</taxon>
        <taxon>Lophotrochozoa</taxon>
        <taxon>Mollusca</taxon>
        <taxon>Gastropoda</taxon>
        <taxon>Caenogastropoda</taxon>
        <taxon>Sorbeoconcha</taxon>
        <taxon>Cerithioidea</taxon>
        <taxon>Batillariidae</taxon>
        <taxon>Batillaria</taxon>
    </lineage>
</organism>
<reference evidence="2 3" key="1">
    <citation type="journal article" date="2023" name="Sci. Data">
        <title>Genome assembly of the Korean intertidal mud-creeper Batillaria attramentaria.</title>
        <authorList>
            <person name="Patra A.K."/>
            <person name="Ho P.T."/>
            <person name="Jun S."/>
            <person name="Lee S.J."/>
            <person name="Kim Y."/>
            <person name="Won Y.J."/>
        </authorList>
    </citation>
    <scope>NUCLEOTIDE SEQUENCE [LARGE SCALE GENOMIC DNA]</scope>
    <source>
        <strain evidence="2">Wonlab-2016</strain>
    </source>
</reference>
<evidence type="ECO:0000313" key="3">
    <source>
        <dbReference type="Proteomes" id="UP001519460"/>
    </source>
</evidence>
<name>A0ABD0LQY5_9CAEN</name>
<accession>A0ABD0LQY5</accession>
<proteinExistence type="inferred from homology"/>
<comment type="caution">
    <text evidence="2">The sequence shown here is derived from an EMBL/GenBank/DDBJ whole genome shotgun (WGS) entry which is preliminary data.</text>
</comment>
<dbReference type="PANTHER" id="PTHR46145:SF4">
    <property type="entry name" value="HEPARANASE"/>
    <property type="match status" value="1"/>
</dbReference>
<dbReference type="SUPFAM" id="SSF51445">
    <property type="entry name" value="(Trans)glycosidases"/>
    <property type="match status" value="1"/>
</dbReference>
<dbReference type="EMBL" id="JACVVK020000029">
    <property type="protein sequence ID" value="KAK7501881.1"/>
    <property type="molecule type" value="Genomic_DNA"/>
</dbReference>
<sequence>MDLWEVCFALPFVLPTNVFQVFAFTSLLFNDRKDSADHPNVERRATQTANIQLDLQHAIGHTGSMFVGVTMDTSFFKGRWSDVNLNSNALHTLARALSPCYLRIGGTAADTLIFNAPAQGDNFTLTECIVLTQFGHWDLIFDLNVMLRHDNDKWDPTNARQLLRYSDDHGYNIACFQLGNEPNFMQHKFHRPLSGSRLAQDYQILKSVLHEFPRYQNSCILGPEVTKLTVPATRQYLEDFLESGGNHVVSAVSLHHYYYSFNSHGVRMEYLTNSTVLDLLKDELNIANAVSHRLAPGVPIWFTETNSASGADPDYATQYVAGFIWMDKLGLSAQHGIKHVIRHSFFYRLVTRTLKPNPDYFLTLLHKKLIQGPVLKVHGSSETVRVYAHCSHPSSYPAGAVTVMALNIQNQAATLTLPQFRGQQMDVYLLTAGDQNGLTSEFIALNGEKLEMVNDQLPPLAPKRQTGDVHMPAYSFAFVVIPTASAHVCKT</sequence>
<keyword evidence="3" id="KW-1185">Reference proteome</keyword>
<evidence type="ECO:0000256" key="1">
    <source>
        <dbReference type="ARBA" id="ARBA00009800"/>
    </source>
</evidence>
<dbReference type="Pfam" id="PF03662">
    <property type="entry name" value="Glyco_hydro_79n"/>
    <property type="match status" value="1"/>
</dbReference>
<dbReference type="InterPro" id="IPR005199">
    <property type="entry name" value="Glyco_hydro_79"/>
</dbReference>
<dbReference type="InterPro" id="IPR017853">
    <property type="entry name" value="GH"/>
</dbReference>
<protein>
    <submittedName>
        <fullName evidence="2">Uncharacterized protein</fullName>
    </submittedName>
</protein>
<dbReference type="PANTHER" id="PTHR46145">
    <property type="entry name" value="HEPARANASE"/>
    <property type="match status" value="1"/>
</dbReference>
<dbReference type="Gene3D" id="3.20.20.80">
    <property type="entry name" value="Glycosidases"/>
    <property type="match status" value="1"/>
</dbReference>